<proteinExistence type="predicted"/>
<sequence length="81" mass="9803">MNFHFQDRSRIMEYNKVTKKELQSERLIPRNQVAELLGIKPITLYVWIKRGTFNLPTYKIGNRYHYRLVDVQAYINDSEIK</sequence>
<dbReference type="AlphaFoldDB" id="A0A2T3NK28"/>
<dbReference type="InterPro" id="IPR041657">
    <property type="entry name" value="HTH_17"/>
</dbReference>
<dbReference type="SUPFAM" id="SSF46955">
    <property type="entry name" value="Putative DNA-binding domain"/>
    <property type="match status" value="1"/>
</dbReference>
<evidence type="ECO:0000259" key="1">
    <source>
        <dbReference type="Pfam" id="PF12728"/>
    </source>
</evidence>
<comment type="caution">
    <text evidence="2">The sequence shown here is derived from an EMBL/GenBank/DDBJ whole genome shotgun (WGS) entry which is preliminary data.</text>
</comment>
<feature type="domain" description="Helix-turn-helix" evidence="1">
    <location>
        <begin position="31"/>
        <end position="76"/>
    </location>
</feature>
<evidence type="ECO:0000313" key="2">
    <source>
        <dbReference type="EMBL" id="PSW15802.1"/>
    </source>
</evidence>
<reference evidence="2 3" key="1">
    <citation type="submission" date="2018-03" db="EMBL/GenBank/DDBJ databases">
        <title>Whole genome sequencing of Histamine producing bacteria.</title>
        <authorList>
            <person name="Butler K."/>
        </authorList>
    </citation>
    <scope>NUCLEOTIDE SEQUENCE [LARGE SCALE GENOMIC DNA]</scope>
    <source>
        <strain evidence="2 3">DSM 19138</strain>
    </source>
</reference>
<dbReference type="EMBL" id="PYMB01000001">
    <property type="protein sequence ID" value="PSW15802.1"/>
    <property type="molecule type" value="Genomic_DNA"/>
</dbReference>
<name>A0A2T3NK28_9GAMM</name>
<dbReference type="Proteomes" id="UP000241346">
    <property type="component" value="Unassembled WGS sequence"/>
</dbReference>
<dbReference type="Pfam" id="PF12728">
    <property type="entry name" value="HTH_17"/>
    <property type="match status" value="1"/>
</dbReference>
<dbReference type="InterPro" id="IPR009061">
    <property type="entry name" value="DNA-bd_dom_put_sf"/>
</dbReference>
<accession>A0A2T3NK28</accession>
<gene>
    <name evidence="2" type="ORF">C9J01_01950</name>
</gene>
<evidence type="ECO:0000313" key="3">
    <source>
        <dbReference type="Proteomes" id="UP000241346"/>
    </source>
</evidence>
<organism evidence="2 3">
    <name type="scientific">Photobacterium rosenbergii</name>
    <dbReference type="NCBI Taxonomy" id="294936"/>
    <lineage>
        <taxon>Bacteria</taxon>
        <taxon>Pseudomonadati</taxon>
        <taxon>Pseudomonadota</taxon>
        <taxon>Gammaproteobacteria</taxon>
        <taxon>Vibrionales</taxon>
        <taxon>Vibrionaceae</taxon>
        <taxon>Photobacterium</taxon>
    </lineage>
</organism>
<protein>
    <recommendedName>
        <fullName evidence="1">Helix-turn-helix domain-containing protein</fullName>
    </recommendedName>
</protein>